<comment type="caution">
    <text evidence="1">The sequence shown here is derived from an EMBL/GenBank/DDBJ whole genome shotgun (WGS) entry which is preliminary data.</text>
</comment>
<organism evidence="1">
    <name type="scientific">marine sediment metagenome</name>
    <dbReference type="NCBI Taxonomy" id="412755"/>
    <lineage>
        <taxon>unclassified sequences</taxon>
        <taxon>metagenomes</taxon>
        <taxon>ecological metagenomes</taxon>
    </lineage>
</organism>
<accession>A0A0F9TF86</accession>
<dbReference type="AlphaFoldDB" id="A0A0F9TF86"/>
<reference evidence="1" key="1">
    <citation type="journal article" date="2015" name="Nature">
        <title>Complex archaea that bridge the gap between prokaryotes and eukaryotes.</title>
        <authorList>
            <person name="Spang A."/>
            <person name="Saw J.H."/>
            <person name="Jorgensen S.L."/>
            <person name="Zaremba-Niedzwiedzka K."/>
            <person name="Martijn J."/>
            <person name="Lind A.E."/>
            <person name="van Eijk R."/>
            <person name="Schleper C."/>
            <person name="Guy L."/>
            <person name="Ettema T.J."/>
        </authorList>
    </citation>
    <scope>NUCLEOTIDE SEQUENCE</scope>
</reference>
<sequence length="72" mass="7960">METDDEDICGLCSEPGADKMALWTGGGVYWPGERRSETDVVHASCEQEETARAHSELTETQIRACIDAAWRS</sequence>
<evidence type="ECO:0000313" key="1">
    <source>
        <dbReference type="EMBL" id="KKN40138.1"/>
    </source>
</evidence>
<dbReference type="EMBL" id="LAZR01001722">
    <property type="protein sequence ID" value="KKN40138.1"/>
    <property type="molecule type" value="Genomic_DNA"/>
</dbReference>
<name>A0A0F9TF86_9ZZZZ</name>
<gene>
    <name evidence="1" type="ORF">LCGC14_0736360</name>
</gene>
<protein>
    <submittedName>
        <fullName evidence="1">Uncharacterized protein</fullName>
    </submittedName>
</protein>
<proteinExistence type="predicted"/>